<reference evidence="1 2" key="1">
    <citation type="journal article" date="2020" name="Cell">
        <title>Large-Scale Comparative Analyses of Tick Genomes Elucidate Their Genetic Diversity and Vector Capacities.</title>
        <authorList>
            <consortium name="Tick Genome and Microbiome Consortium (TIGMIC)"/>
            <person name="Jia N."/>
            <person name="Wang J."/>
            <person name="Shi W."/>
            <person name="Du L."/>
            <person name="Sun Y."/>
            <person name="Zhan W."/>
            <person name="Jiang J.F."/>
            <person name="Wang Q."/>
            <person name="Zhang B."/>
            <person name="Ji P."/>
            <person name="Bell-Sakyi L."/>
            <person name="Cui X.M."/>
            <person name="Yuan T.T."/>
            <person name="Jiang B.G."/>
            <person name="Yang W.F."/>
            <person name="Lam T.T."/>
            <person name="Chang Q.C."/>
            <person name="Ding S.J."/>
            <person name="Wang X.J."/>
            <person name="Zhu J.G."/>
            <person name="Ruan X.D."/>
            <person name="Zhao L."/>
            <person name="Wei J.T."/>
            <person name="Ye R.Z."/>
            <person name="Que T.C."/>
            <person name="Du C.H."/>
            <person name="Zhou Y.H."/>
            <person name="Cheng J.X."/>
            <person name="Dai P.F."/>
            <person name="Guo W.B."/>
            <person name="Han X.H."/>
            <person name="Huang E.J."/>
            <person name="Li L.F."/>
            <person name="Wei W."/>
            <person name="Gao Y.C."/>
            <person name="Liu J.Z."/>
            <person name="Shao H.Z."/>
            <person name="Wang X."/>
            <person name="Wang C.C."/>
            <person name="Yang T.C."/>
            <person name="Huo Q.B."/>
            <person name="Li W."/>
            <person name="Chen H.Y."/>
            <person name="Chen S.E."/>
            <person name="Zhou L.G."/>
            <person name="Ni X.B."/>
            <person name="Tian J.H."/>
            <person name="Sheng Y."/>
            <person name="Liu T."/>
            <person name="Pan Y.S."/>
            <person name="Xia L.Y."/>
            <person name="Li J."/>
            <person name="Zhao F."/>
            <person name="Cao W.C."/>
        </authorList>
    </citation>
    <scope>NUCLEOTIDE SEQUENCE [LARGE SCALE GENOMIC DNA]</scope>
    <source>
        <strain evidence="1">Iper-2018</strain>
    </source>
</reference>
<dbReference type="EMBL" id="JABSTQ010007881">
    <property type="protein sequence ID" value="KAG0435131.1"/>
    <property type="molecule type" value="Genomic_DNA"/>
</dbReference>
<keyword evidence="2" id="KW-1185">Reference proteome</keyword>
<sequence>MREPRDDPRCGEKPKHSSPERTSVFRVIATAKCCALTSRFPEEWLFDVLCYQTLALQIYDQALYGSVVELPGFGSIEEAMFLSRGPRAAAKAIKLATPWRKALPDTSQCSRPEIPPSSLGQRTAQRRDHCRCHRGCRSGSPETHKRACSARSYEDSEPHHRRRHHDHSRHRSEEYRPCGVGCGSSPVGDKLCHTHPSATQFKVILDVQQFNPEDLTVKTCGKHAVIQAVRTEDRGRKGIIVKEFTRRYLLPEGADADRVSCSLTEDGFLTVDVPMKDPPLTEIERIVPITVMHSQPDYKQTPSYRRASRLSQLSNDDIG</sequence>
<name>A0AC60QMP2_IXOPE</name>
<organism evidence="1 2">
    <name type="scientific">Ixodes persulcatus</name>
    <name type="common">Taiga tick</name>
    <dbReference type="NCBI Taxonomy" id="34615"/>
    <lineage>
        <taxon>Eukaryota</taxon>
        <taxon>Metazoa</taxon>
        <taxon>Ecdysozoa</taxon>
        <taxon>Arthropoda</taxon>
        <taxon>Chelicerata</taxon>
        <taxon>Arachnida</taxon>
        <taxon>Acari</taxon>
        <taxon>Parasitiformes</taxon>
        <taxon>Ixodida</taxon>
        <taxon>Ixodoidea</taxon>
        <taxon>Ixodidae</taxon>
        <taxon>Ixodinae</taxon>
        <taxon>Ixodes</taxon>
    </lineage>
</organism>
<accession>A0AC60QMP2</accession>
<evidence type="ECO:0000313" key="1">
    <source>
        <dbReference type="EMBL" id="KAG0435131.1"/>
    </source>
</evidence>
<gene>
    <name evidence="1" type="ORF">HPB47_018667</name>
</gene>
<proteinExistence type="predicted"/>
<protein>
    <submittedName>
        <fullName evidence="1">Uncharacterized protein</fullName>
    </submittedName>
</protein>
<comment type="caution">
    <text evidence="1">The sequence shown here is derived from an EMBL/GenBank/DDBJ whole genome shotgun (WGS) entry which is preliminary data.</text>
</comment>
<evidence type="ECO:0000313" key="2">
    <source>
        <dbReference type="Proteomes" id="UP000805193"/>
    </source>
</evidence>
<dbReference type="Proteomes" id="UP000805193">
    <property type="component" value="Unassembled WGS sequence"/>
</dbReference>